<dbReference type="PANTHER" id="PTHR11239:SF14">
    <property type="entry name" value="DNA-DIRECTED RNA POLYMERASE I SUBUNIT RPA12"/>
    <property type="match status" value="1"/>
</dbReference>
<name>A0AAV2QFL5_MEGNR</name>
<dbReference type="PIRSF" id="PIRSF005586">
    <property type="entry name" value="RNApol_RpoM"/>
    <property type="match status" value="1"/>
</dbReference>
<dbReference type="InterPro" id="IPR001222">
    <property type="entry name" value="Znf_TFIIS"/>
</dbReference>
<dbReference type="GO" id="GO:0008270">
    <property type="term" value="F:zinc ion binding"/>
    <property type="evidence" value="ECO:0007669"/>
    <property type="project" value="UniProtKB-KW"/>
</dbReference>
<evidence type="ECO:0000256" key="9">
    <source>
        <dbReference type="PIRNR" id="PIRNR005586"/>
    </source>
</evidence>
<organism evidence="13 14">
    <name type="scientific">Meganyctiphanes norvegica</name>
    <name type="common">Northern krill</name>
    <name type="synonym">Thysanopoda norvegica</name>
    <dbReference type="NCBI Taxonomy" id="48144"/>
    <lineage>
        <taxon>Eukaryota</taxon>
        <taxon>Metazoa</taxon>
        <taxon>Ecdysozoa</taxon>
        <taxon>Arthropoda</taxon>
        <taxon>Crustacea</taxon>
        <taxon>Multicrustacea</taxon>
        <taxon>Malacostraca</taxon>
        <taxon>Eumalacostraca</taxon>
        <taxon>Eucarida</taxon>
        <taxon>Euphausiacea</taxon>
        <taxon>Euphausiidae</taxon>
        <taxon>Meganyctiphanes</taxon>
    </lineage>
</organism>
<comment type="function">
    <text evidence="8">Core component of RNA polymerase I (Pol I), a DNA-dependent RNA polymerase which synthesizes ribosomal RNA precursors using the four ribonucleoside triphosphates as substrates. Can mediate Pol I proofreading of the nascent RNA transcript. Anchors into the Pol I active site to monitor transcription fidelity and cleave mis-incorporated 5'-ribonucleotides.</text>
</comment>
<feature type="binding site" evidence="10">
    <location>
        <position position="113"/>
    </location>
    <ligand>
        <name>Zn(2+)</name>
        <dbReference type="ChEBI" id="CHEBI:29105"/>
        <label>2</label>
    </ligand>
</feature>
<comment type="similarity">
    <text evidence="9">Belongs to the archaeal rpoM/eukaryotic RPA12/RPB9/RPC11 RNA polymerase family.</text>
</comment>
<keyword evidence="2 9" id="KW-0240">DNA-directed RNA polymerase</keyword>
<accession>A0AAV2QFL5</accession>
<evidence type="ECO:0000256" key="3">
    <source>
        <dbReference type="ARBA" id="ARBA00022723"/>
    </source>
</evidence>
<keyword evidence="7 9" id="KW-0539">Nucleus</keyword>
<comment type="caution">
    <text evidence="13">The sequence shown here is derived from an EMBL/GenBank/DDBJ whole genome shotgun (WGS) entry which is preliminary data.</text>
</comment>
<keyword evidence="14" id="KW-1185">Reference proteome</keyword>
<dbReference type="InterPro" id="IPR019761">
    <property type="entry name" value="DNA-dir_RNA_pol-M_15_CS"/>
</dbReference>
<keyword evidence="4 11" id="KW-0863">Zinc-finger</keyword>
<evidence type="ECO:0000313" key="13">
    <source>
        <dbReference type="EMBL" id="CAL4084268.1"/>
    </source>
</evidence>
<dbReference type="GO" id="GO:0006363">
    <property type="term" value="P:termination of RNA polymerase I transcription"/>
    <property type="evidence" value="ECO:0007669"/>
    <property type="project" value="TreeGrafter"/>
</dbReference>
<keyword evidence="3 10" id="KW-0479">Metal-binding</keyword>
<dbReference type="InterPro" id="IPR012164">
    <property type="entry name" value="Rpa12/Rpb9/Rpc10/TFS"/>
</dbReference>
<dbReference type="SUPFAM" id="SSF57783">
    <property type="entry name" value="Zinc beta-ribbon"/>
    <property type="match status" value="1"/>
</dbReference>
<feature type="binding site" evidence="10">
    <location>
        <position position="85"/>
    </location>
    <ligand>
        <name>Zn(2+)</name>
        <dbReference type="ChEBI" id="CHEBI:29105"/>
        <label>2</label>
    </ligand>
</feature>
<evidence type="ECO:0000259" key="12">
    <source>
        <dbReference type="PROSITE" id="PS51133"/>
    </source>
</evidence>
<dbReference type="PROSITE" id="PS00466">
    <property type="entry name" value="ZF_TFIIS_1"/>
    <property type="match status" value="1"/>
</dbReference>
<evidence type="ECO:0000313" key="14">
    <source>
        <dbReference type="Proteomes" id="UP001497623"/>
    </source>
</evidence>
<comment type="subcellular location">
    <subcellularLocation>
        <location evidence="1">Nucleus</location>
        <location evidence="1">Nucleolus</location>
    </subcellularLocation>
</comment>
<dbReference type="AlphaFoldDB" id="A0AAV2QFL5"/>
<feature type="binding site" evidence="10">
    <location>
        <position position="19"/>
    </location>
    <ligand>
        <name>Zn(2+)</name>
        <dbReference type="ChEBI" id="CHEBI:29105"/>
        <label>1</label>
    </ligand>
</feature>
<dbReference type="PROSITE" id="PS51133">
    <property type="entry name" value="ZF_TFIIS_2"/>
    <property type="match status" value="1"/>
</dbReference>
<evidence type="ECO:0000256" key="8">
    <source>
        <dbReference type="ARBA" id="ARBA00044497"/>
    </source>
</evidence>
<dbReference type="GO" id="GO:0003676">
    <property type="term" value="F:nucleic acid binding"/>
    <property type="evidence" value="ECO:0007669"/>
    <property type="project" value="InterPro"/>
</dbReference>
<feature type="domain" description="TFIIS-type" evidence="12">
    <location>
        <begin position="81"/>
        <end position="121"/>
    </location>
</feature>
<dbReference type="GO" id="GO:0005736">
    <property type="term" value="C:RNA polymerase I complex"/>
    <property type="evidence" value="ECO:0007669"/>
    <property type="project" value="TreeGrafter"/>
</dbReference>
<sequence>MSFVSEVLFTTDPDFCPSCGAILSLPTTGDIITCKICTTHMSLKELENKETNYSIEFTPLGAYQSSQKKKDEEAELGQMDNERECSKCGNIGMSYTTMQLRSADEGQTVFYICPKCKHREVENS</sequence>
<dbReference type="Proteomes" id="UP001497623">
    <property type="component" value="Unassembled WGS sequence"/>
</dbReference>
<keyword evidence="6 9" id="KW-0804">Transcription</keyword>
<dbReference type="EMBL" id="CAXKWB010006763">
    <property type="protein sequence ID" value="CAL4084268.1"/>
    <property type="molecule type" value="Genomic_DNA"/>
</dbReference>
<keyword evidence="5 10" id="KW-0862">Zinc</keyword>
<feature type="binding site" evidence="10">
    <location>
        <position position="116"/>
    </location>
    <ligand>
        <name>Zn(2+)</name>
        <dbReference type="ChEBI" id="CHEBI:29105"/>
        <label>2</label>
    </ligand>
</feature>
<dbReference type="Gene3D" id="2.20.25.10">
    <property type="match status" value="1"/>
</dbReference>
<feature type="zinc finger region" description="C4-type" evidence="11">
    <location>
        <begin position="16"/>
        <end position="37"/>
    </location>
</feature>
<feature type="binding site" evidence="10">
    <location>
        <position position="88"/>
    </location>
    <ligand>
        <name>Zn(2+)</name>
        <dbReference type="ChEBI" id="CHEBI:29105"/>
        <label>2</label>
    </ligand>
</feature>
<reference evidence="13 14" key="1">
    <citation type="submission" date="2024-05" db="EMBL/GenBank/DDBJ databases">
        <authorList>
            <person name="Wallberg A."/>
        </authorList>
    </citation>
    <scope>NUCLEOTIDE SEQUENCE [LARGE SCALE GENOMIC DNA]</scope>
</reference>
<proteinExistence type="inferred from homology"/>
<evidence type="ECO:0000256" key="11">
    <source>
        <dbReference type="PIRSR" id="PIRSR005586-2"/>
    </source>
</evidence>
<evidence type="ECO:0000256" key="5">
    <source>
        <dbReference type="ARBA" id="ARBA00022833"/>
    </source>
</evidence>
<evidence type="ECO:0000256" key="4">
    <source>
        <dbReference type="ARBA" id="ARBA00022771"/>
    </source>
</evidence>
<evidence type="ECO:0000256" key="7">
    <source>
        <dbReference type="ARBA" id="ARBA00023242"/>
    </source>
</evidence>
<evidence type="ECO:0000256" key="6">
    <source>
        <dbReference type="ARBA" id="ARBA00023163"/>
    </source>
</evidence>
<evidence type="ECO:0000256" key="2">
    <source>
        <dbReference type="ARBA" id="ARBA00022478"/>
    </source>
</evidence>
<feature type="binding site" evidence="10">
    <location>
        <position position="37"/>
    </location>
    <ligand>
        <name>Zn(2+)</name>
        <dbReference type="ChEBI" id="CHEBI:29105"/>
        <label>1</label>
    </ligand>
</feature>
<dbReference type="PROSITE" id="PS01030">
    <property type="entry name" value="RNA_POL_M_15KD"/>
    <property type="match status" value="1"/>
</dbReference>
<dbReference type="Pfam" id="PF01096">
    <property type="entry name" value="Zn_ribbon_TFIIS"/>
    <property type="match status" value="1"/>
</dbReference>
<comment type="function">
    <text evidence="9">DNA-dependent RNA polymerase catalyzes the transcription of DNA into RNA using the four ribonucleoside triphosphates as substrates.</text>
</comment>
<evidence type="ECO:0000256" key="1">
    <source>
        <dbReference type="ARBA" id="ARBA00004604"/>
    </source>
</evidence>
<dbReference type="CDD" id="cd10507">
    <property type="entry name" value="Zn-ribbon_RPA12"/>
    <property type="match status" value="1"/>
</dbReference>
<dbReference type="PANTHER" id="PTHR11239">
    <property type="entry name" value="DNA-DIRECTED RNA POLYMERASE"/>
    <property type="match status" value="1"/>
</dbReference>
<dbReference type="InterPro" id="IPR034004">
    <property type="entry name" value="Zn_ribbon_RPA12_C"/>
</dbReference>
<feature type="binding site" evidence="10">
    <location>
        <position position="34"/>
    </location>
    <ligand>
        <name>Zn(2+)</name>
        <dbReference type="ChEBI" id="CHEBI:29105"/>
        <label>1</label>
    </ligand>
</feature>
<dbReference type="GO" id="GO:0003899">
    <property type="term" value="F:DNA-directed RNA polymerase activity"/>
    <property type="evidence" value="ECO:0007669"/>
    <property type="project" value="InterPro"/>
</dbReference>
<gene>
    <name evidence="13" type="ORF">MNOR_LOCUS12369</name>
</gene>
<feature type="binding site" evidence="10">
    <location>
        <position position="16"/>
    </location>
    <ligand>
        <name>Zn(2+)</name>
        <dbReference type="ChEBI" id="CHEBI:29105"/>
        <label>1</label>
    </ligand>
</feature>
<protein>
    <recommendedName>
        <fullName evidence="9">DNA-directed RNA polymerase subunit</fullName>
    </recommendedName>
</protein>
<dbReference type="SMART" id="SM00440">
    <property type="entry name" value="ZnF_C2C2"/>
    <property type="match status" value="1"/>
</dbReference>
<evidence type="ECO:0000256" key="10">
    <source>
        <dbReference type="PIRSR" id="PIRSR005586-1"/>
    </source>
</evidence>